<comment type="caution">
    <text evidence="2">The sequence shown here is derived from an EMBL/GenBank/DDBJ whole genome shotgun (WGS) entry which is preliminary data.</text>
</comment>
<sequence>MPSGRRALLRFRWPPSRPRSRALSTHRVDVRCGGSGHVSVDLFNDAHDARNPDALVVHLPDSPVADDGVAPLPGFLEHLPVAQINYRWGGDVSRALHWPMPVHDTAFAFAWLCENLAPADHRRRDLFIYGSYLGASLATSLALTESRKDARFSISGLVAFNGIYNWTMFLPEHRIKKKSTPVTESRPVLQLQSHLADLFHRPADLFDPFASPSLFFHSPGLLAPRFFPSTDDAIRDDDDDENAAMAKLKPPRTSSIVFPPRKSSLCIPETLLLHHDGVGKGAASGHSLRAQARELAFWMRQSIDGEKRKKSVASGGGDDGDDGDDDDEGDEALGDDEAEPRVQVVDVGPLADEVGVTALDWMRERTDAIKAETIQSLSPPCRLVSSRYLDLWCFRLFSSLPAPSPRLSSWGTVLFCAYFTLVENTFFLVTMPGIPPGAFENLKERLRAAFKRKSKKSTEQKPAEGAKLAEGAAATVPPSKTPAAAPTETKPAEPAPAVGHTLEDDPVKPVAKPEISPVVKTEAKPDEAAPGPAATITEPITSEAVDTDKDKAQVPAPGPVPAA</sequence>
<evidence type="ECO:0000313" key="3">
    <source>
        <dbReference type="Proteomes" id="UP000562929"/>
    </source>
</evidence>
<evidence type="ECO:0000256" key="1">
    <source>
        <dbReference type="SAM" id="MobiDB-lite"/>
    </source>
</evidence>
<evidence type="ECO:0000313" key="2">
    <source>
        <dbReference type="EMBL" id="KAF4595755.1"/>
    </source>
</evidence>
<organism evidence="2 3">
    <name type="scientific">Ophiocordyceps camponoti-floridani</name>
    <dbReference type="NCBI Taxonomy" id="2030778"/>
    <lineage>
        <taxon>Eukaryota</taxon>
        <taxon>Fungi</taxon>
        <taxon>Dikarya</taxon>
        <taxon>Ascomycota</taxon>
        <taxon>Pezizomycotina</taxon>
        <taxon>Sordariomycetes</taxon>
        <taxon>Hypocreomycetidae</taxon>
        <taxon>Hypocreales</taxon>
        <taxon>Ophiocordycipitaceae</taxon>
        <taxon>Ophiocordyceps</taxon>
    </lineage>
</organism>
<feature type="region of interest" description="Disordered" evidence="1">
    <location>
        <begin position="450"/>
        <end position="563"/>
    </location>
</feature>
<feature type="region of interest" description="Disordered" evidence="1">
    <location>
        <begin position="308"/>
        <end position="342"/>
    </location>
</feature>
<name>A0A8H4VHH3_9HYPO</name>
<dbReference type="SUPFAM" id="SSF53474">
    <property type="entry name" value="alpha/beta-Hydrolases"/>
    <property type="match status" value="1"/>
</dbReference>
<dbReference type="Proteomes" id="UP000562929">
    <property type="component" value="Unassembled WGS sequence"/>
</dbReference>
<dbReference type="InterPro" id="IPR029058">
    <property type="entry name" value="AB_hydrolase_fold"/>
</dbReference>
<dbReference type="OrthoDB" id="5396420at2759"/>
<dbReference type="EMBL" id="JAACLJ010000001">
    <property type="protein sequence ID" value="KAF4595755.1"/>
    <property type="molecule type" value="Genomic_DNA"/>
</dbReference>
<gene>
    <name evidence="2" type="ORF">GQ602_001368</name>
</gene>
<dbReference type="AlphaFoldDB" id="A0A8H4VHH3"/>
<keyword evidence="3" id="KW-1185">Reference proteome</keyword>
<dbReference type="Gene3D" id="3.40.50.1820">
    <property type="entry name" value="alpha/beta hydrolase"/>
    <property type="match status" value="1"/>
</dbReference>
<protein>
    <submittedName>
        <fullName evidence="2">Leukaemia virus receptor (BLVR) domain-containing protein</fullName>
    </submittedName>
</protein>
<feature type="compositionally biased region" description="Low complexity" evidence="1">
    <location>
        <begin position="465"/>
        <end position="489"/>
    </location>
</feature>
<keyword evidence="2" id="KW-0675">Receptor</keyword>
<feature type="compositionally biased region" description="Acidic residues" evidence="1">
    <location>
        <begin position="318"/>
        <end position="338"/>
    </location>
</feature>
<proteinExistence type="predicted"/>
<reference evidence="2 3" key="1">
    <citation type="journal article" date="2020" name="G3 (Bethesda)">
        <title>Genetic Underpinnings of Host Manipulation by Ophiocordyceps as Revealed by Comparative Transcriptomics.</title>
        <authorList>
            <person name="Will I."/>
            <person name="Das B."/>
            <person name="Trinh T."/>
            <person name="Brachmann A."/>
            <person name="Ohm R.A."/>
            <person name="de Bekker C."/>
        </authorList>
    </citation>
    <scope>NUCLEOTIDE SEQUENCE [LARGE SCALE GENOMIC DNA]</scope>
    <source>
        <strain evidence="2 3">EC05</strain>
    </source>
</reference>
<accession>A0A8H4VHH3</accession>